<dbReference type="AlphaFoldDB" id="A0ABC8ZSW4"/>
<dbReference type="Proteomes" id="UP001497457">
    <property type="component" value="Chromosome 19rd"/>
</dbReference>
<dbReference type="EMBL" id="OZ075129">
    <property type="protein sequence ID" value="CAL4966152.1"/>
    <property type="molecule type" value="Genomic_DNA"/>
</dbReference>
<dbReference type="InterPro" id="IPR002401">
    <property type="entry name" value="Cyt_P450_E_grp-I"/>
</dbReference>
<feature type="binding site" description="axial binding residue" evidence="4">
    <location>
        <position position="332"/>
    </location>
    <ligand>
        <name>heme</name>
        <dbReference type="ChEBI" id="CHEBI:30413"/>
    </ligand>
    <ligandPart>
        <name>Fe</name>
        <dbReference type="ChEBI" id="CHEBI:18248"/>
    </ligandPart>
</feature>
<reference evidence="7" key="1">
    <citation type="submission" date="2024-06" db="EMBL/GenBank/DDBJ databases">
        <authorList>
            <person name="Ryan C."/>
        </authorList>
    </citation>
    <scope>NUCLEOTIDE SEQUENCE [LARGE SCALE GENOMIC DNA]</scope>
</reference>
<accession>A0ABC8ZSW4</accession>
<evidence type="ECO:0000256" key="1">
    <source>
        <dbReference type="ARBA" id="ARBA00010617"/>
    </source>
</evidence>
<keyword evidence="3 4" id="KW-0408">Iron</keyword>
<evidence type="ECO:0000313" key="6">
    <source>
        <dbReference type="EMBL" id="CAL4966152.1"/>
    </source>
</evidence>
<organism evidence="6 7">
    <name type="scientific">Urochloa decumbens</name>
    <dbReference type="NCBI Taxonomy" id="240449"/>
    <lineage>
        <taxon>Eukaryota</taxon>
        <taxon>Viridiplantae</taxon>
        <taxon>Streptophyta</taxon>
        <taxon>Embryophyta</taxon>
        <taxon>Tracheophyta</taxon>
        <taxon>Spermatophyta</taxon>
        <taxon>Magnoliopsida</taxon>
        <taxon>Liliopsida</taxon>
        <taxon>Poales</taxon>
        <taxon>Poaceae</taxon>
        <taxon>PACMAD clade</taxon>
        <taxon>Panicoideae</taxon>
        <taxon>Panicodae</taxon>
        <taxon>Paniceae</taxon>
        <taxon>Melinidinae</taxon>
        <taxon>Urochloa</taxon>
    </lineage>
</organism>
<keyword evidence="5" id="KW-0560">Oxidoreductase</keyword>
<evidence type="ECO:0008006" key="8">
    <source>
        <dbReference type="Google" id="ProtNLM"/>
    </source>
</evidence>
<dbReference type="SUPFAM" id="SSF48264">
    <property type="entry name" value="Cytochrome P450"/>
    <property type="match status" value="1"/>
</dbReference>
<name>A0ABC8ZSW4_9POAL</name>
<sequence length="393" mass="42947">MLLRLGQVPTVVASSAAAAEEALKTRDLSFSGRPRLLMADRLYYGTRDMVFAPYGERWRQLRRVCVAHLLSPRRVLGFRAAREREVAALLDGVRAAAADGAAAVLNLSDLLIAYSNAVISRATFGDARGHGLDGGGAAKLRKVFGEFEELLGTVPMAEMVPWLWPVDVLTGLDRKARRTAEEIDRLIERVVADKSPAAAFEAGEEIDGVRLDTVTIKATILDMLVAGTDTTYTLLEWAMAELVNHPTQMRKLQDEVRTAAGGIVTEDDLPRLPTRVVINAWAIGRDPATWERAEEFVPERFAATDGDGEAAEYHKMGVDFRFLPFGAGRRGCPGVGFAVPSVELALASLLYHFDWEVPGGDRKPSAVDMSEVNGLSVRLKTALLLVAKPWQPR</sequence>
<evidence type="ECO:0000313" key="7">
    <source>
        <dbReference type="Proteomes" id="UP001497457"/>
    </source>
</evidence>
<dbReference type="PANTHER" id="PTHR47955">
    <property type="entry name" value="CYTOCHROME P450 FAMILY 71 PROTEIN"/>
    <property type="match status" value="1"/>
</dbReference>
<keyword evidence="2 4" id="KW-0479">Metal-binding</keyword>
<protein>
    <recommendedName>
        <fullName evidence="8">Cytochrome P450 71A1</fullName>
    </recommendedName>
</protein>
<evidence type="ECO:0000256" key="3">
    <source>
        <dbReference type="ARBA" id="ARBA00023004"/>
    </source>
</evidence>
<dbReference type="GO" id="GO:0046872">
    <property type="term" value="F:metal ion binding"/>
    <property type="evidence" value="ECO:0007669"/>
    <property type="project" value="UniProtKB-KW"/>
</dbReference>
<reference evidence="6 7" key="2">
    <citation type="submission" date="2024-10" db="EMBL/GenBank/DDBJ databases">
        <authorList>
            <person name="Ryan C."/>
        </authorList>
    </citation>
    <scope>NUCLEOTIDE SEQUENCE [LARGE SCALE GENOMIC DNA]</scope>
</reference>
<gene>
    <name evidence="6" type="ORF">URODEC1_LOCUS47625</name>
</gene>
<dbReference type="InterPro" id="IPR036396">
    <property type="entry name" value="Cyt_P450_sf"/>
</dbReference>
<proteinExistence type="inferred from homology"/>
<dbReference type="PROSITE" id="PS00086">
    <property type="entry name" value="CYTOCHROME_P450"/>
    <property type="match status" value="1"/>
</dbReference>
<keyword evidence="5" id="KW-0503">Monooxygenase</keyword>
<dbReference type="InterPro" id="IPR017972">
    <property type="entry name" value="Cyt_P450_CS"/>
</dbReference>
<keyword evidence="7" id="KW-1185">Reference proteome</keyword>
<dbReference type="InterPro" id="IPR001128">
    <property type="entry name" value="Cyt_P450"/>
</dbReference>
<dbReference type="Gene3D" id="1.10.630.10">
    <property type="entry name" value="Cytochrome P450"/>
    <property type="match status" value="2"/>
</dbReference>
<dbReference type="Pfam" id="PF00067">
    <property type="entry name" value="p450"/>
    <property type="match status" value="2"/>
</dbReference>
<dbReference type="PANTHER" id="PTHR47955:SF15">
    <property type="entry name" value="CYTOCHROME P450 71A2-LIKE"/>
    <property type="match status" value="1"/>
</dbReference>
<comment type="similarity">
    <text evidence="1 5">Belongs to the cytochrome P450 family.</text>
</comment>
<evidence type="ECO:0000256" key="5">
    <source>
        <dbReference type="RuleBase" id="RU000461"/>
    </source>
</evidence>
<comment type="cofactor">
    <cofactor evidence="4">
        <name>heme</name>
        <dbReference type="ChEBI" id="CHEBI:30413"/>
    </cofactor>
</comment>
<dbReference type="PRINTS" id="PR00463">
    <property type="entry name" value="EP450I"/>
</dbReference>
<evidence type="ECO:0000256" key="4">
    <source>
        <dbReference type="PIRSR" id="PIRSR602401-1"/>
    </source>
</evidence>
<dbReference type="PRINTS" id="PR00385">
    <property type="entry name" value="P450"/>
</dbReference>
<keyword evidence="4 5" id="KW-0349">Heme</keyword>
<dbReference type="GO" id="GO:0004497">
    <property type="term" value="F:monooxygenase activity"/>
    <property type="evidence" value="ECO:0007669"/>
    <property type="project" value="UniProtKB-KW"/>
</dbReference>
<evidence type="ECO:0000256" key="2">
    <source>
        <dbReference type="ARBA" id="ARBA00022723"/>
    </source>
</evidence>